<proteinExistence type="predicted"/>
<keyword evidence="2" id="KW-1185">Reference proteome</keyword>
<gene>
    <name evidence="1" type="ORF">NC653_023409</name>
</gene>
<reference evidence="1" key="1">
    <citation type="journal article" date="2023" name="Mol. Ecol. Resour.">
        <title>Chromosome-level genome assembly of a triploid poplar Populus alba 'Berolinensis'.</title>
        <authorList>
            <person name="Chen S."/>
            <person name="Yu Y."/>
            <person name="Wang X."/>
            <person name="Wang S."/>
            <person name="Zhang T."/>
            <person name="Zhou Y."/>
            <person name="He R."/>
            <person name="Meng N."/>
            <person name="Wang Y."/>
            <person name="Liu W."/>
            <person name="Liu Z."/>
            <person name="Liu J."/>
            <person name="Guo Q."/>
            <person name="Huang H."/>
            <person name="Sederoff R.R."/>
            <person name="Wang G."/>
            <person name="Qu G."/>
            <person name="Chen S."/>
        </authorList>
    </citation>
    <scope>NUCLEOTIDE SEQUENCE</scope>
    <source>
        <strain evidence="1">SC-2020</strain>
    </source>
</reference>
<name>A0AAD6QAX5_9ROSI</name>
<organism evidence="1 2">
    <name type="scientific">Populus alba x Populus x berolinensis</name>
    <dbReference type="NCBI Taxonomy" id="444605"/>
    <lineage>
        <taxon>Eukaryota</taxon>
        <taxon>Viridiplantae</taxon>
        <taxon>Streptophyta</taxon>
        <taxon>Embryophyta</taxon>
        <taxon>Tracheophyta</taxon>
        <taxon>Spermatophyta</taxon>
        <taxon>Magnoliopsida</taxon>
        <taxon>eudicotyledons</taxon>
        <taxon>Gunneridae</taxon>
        <taxon>Pentapetalae</taxon>
        <taxon>rosids</taxon>
        <taxon>fabids</taxon>
        <taxon>Malpighiales</taxon>
        <taxon>Salicaceae</taxon>
        <taxon>Saliceae</taxon>
        <taxon>Populus</taxon>
    </lineage>
</organism>
<dbReference type="GO" id="GO:0005742">
    <property type="term" value="C:mitochondrial outer membrane translocase complex"/>
    <property type="evidence" value="ECO:0007669"/>
    <property type="project" value="InterPro"/>
</dbReference>
<dbReference type="Proteomes" id="UP001164929">
    <property type="component" value="Chromosome 9"/>
</dbReference>
<dbReference type="InterPro" id="IPR034554">
    <property type="entry name" value="TOM6_plants"/>
</dbReference>
<dbReference type="PANTHER" id="PTHR35999:SF1">
    <property type="entry name" value="MITOCHONDRIAL IMPORT RECEPTOR SUBUNIT TOM6 HOMOLOG"/>
    <property type="match status" value="1"/>
</dbReference>
<dbReference type="PANTHER" id="PTHR35999">
    <property type="entry name" value="MITOCHONDRIAL IMPORT RECEPTOR SUBUNIT TOM6 HOMOLOG"/>
    <property type="match status" value="1"/>
</dbReference>
<accession>A0AAD6QAX5</accession>
<dbReference type="EMBL" id="JAQIZT010000009">
    <property type="protein sequence ID" value="KAJ6985446.1"/>
    <property type="molecule type" value="Genomic_DNA"/>
</dbReference>
<protein>
    <submittedName>
        <fullName evidence="1">Uncharacterized protein</fullName>
    </submittedName>
</protein>
<evidence type="ECO:0000313" key="1">
    <source>
        <dbReference type="EMBL" id="KAJ6985446.1"/>
    </source>
</evidence>
<dbReference type="AlphaFoldDB" id="A0AAD6QAX5"/>
<evidence type="ECO:0000313" key="2">
    <source>
        <dbReference type="Proteomes" id="UP001164929"/>
    </source>
</evidence>
<comment type="caution">
    <text evidence="1">The sequence shown here is derived from an EMBL/GenBank/DDBJ whole genome shotgun (WGS) entry which is preliminary data.</text>
</comment>
<sequence>MFPGLFMKKPDKAEALKQLRSHVAMFGAWTFLGDVFLLILGSMGIGFSLVFGFFDSFGRCYILLSIKASKLVQTSEWRLVLEETNSVEMKMSVRAPSILFPSSSAEST</sequence>